<dbReference type="Proteomes" id="UP000774130">
    <property type="component" value="Unassembled WGS sequence"/>
</dbReference>
<accession>A0ABS6TCZ2</accession>
<dbReference type="PROSITE" id="PS50937">
    <property type="entry name" value="HTH_MERR_2"/>
    <property type="match status" value="1"/>
</dbReference>
<evidence type="ECO:0000313" key="3">
    <source>
        <dbReference type="Proteomes" id="UP000774130"/>
    </source>
</evidence>
<name>A0ABS6TCZ2_9ENTE</name>
<protein>
    <submittedName>
        <fullName evidence="2">MerR family transcriptional regulator</fullName>
    </submittedName>
</protein>
<dbReference type="EMBL" id="JAHUZB010000003">
    <property type="protein sequence ID" value="MBV7390811.1"/>
    <property type="molecule type" value="Genomic_DNA"/>
</dbReference>
<dbReference type="RefSeq" id="WP_218325861.1">
    <property type="nucleotide sequence ID" value="NZ_JAHUZB010000003.1"/>
</dbReference>
<evidence type="ECO:0000259" key="1">
    <source>
        <dbReference type="PROSITE" id="PS50937"/>
    </source>
</evidence>
<dbReference type="Pfam" id="PF13411">
    <property type="entry name" value="MerR_1"/>
    <property type="match status" value="1"/>
</dbReference>
<dbReference type="Pfam" id="PF07739">
    <property type="entry name" value="TipAS"/>
    <property type="match status" value="1"/>
</dbReference>
<proteinExistence type="predicted"/>
<evidence type="ECO:0000313" key="2">
    <source>
        <dbReference type="EMBL" id="MBV7390811.1"/>
    </source>
</evidence>
<dbReference type="SMART" id="SM00422">
    <property type="entry name" value="HTH_MERR"/>
    <property type="match status" value="1"/>
</dbReference>
<keyword evidence="3" id="KW-1185">Reference proteome</keyword>
<feature type="domain" description="HTH merR-type" evidence="1">
    <location>
        <begin position="1"/>
        <end position="70"/>
    </location>
</feature>
<comment type="caution">
    <text evidence="2">The sequence shown here is derived from an EMBL/GenBank/DDBJ whole genome shotgun (WGS) entry which is preliminary data.</text>
</comment>
<dbReference type="InterPro" id="IPR000551">
    <property type="entry name" value="MerR-type_HTH_dom"/>
</dbReference>
<reference evidence="2 3" key="1">
    <citation type="submission" date="2021-06" db="EMBL/GenBank/DDBJ databases">
        <title>Enterococcus alishanensis sp. nov., a novel lactic acid bacterium isolated from fresh coffee beans.</title>
        <authorList>
            <person name="Chen Y.-S."/>
        </authorList>
    </citation>
    <scope>NUCLEOTIDE SEQUENCE [LARGE SCALE GENOMIC DNA]</scope>
    <source>
        <strain evidence="2 3">ALS3</strain>
    </source>
</reference>
<dbReference type="CDD" id="cd01106">
    <property type="entry name" value="HTH_TipAL-Mta"/>
    <property type="match status" value="1"/>
</dbReference>
<sequence>MYTIKEIADLSGVSPRTLRFYQEQEILMPAAFSESGYRLYGEEEVDRLALILLYRSFDLSIKTIRQMLNQPDDKNKRVLMDQKEQLLAKRAQLDQLVALIDANLNQPKGGNKVANKNDFEMLREQAIKENEAQYGNEIREKYGETIINETNQKFRKMSQEEVDNIQETEGRLLKNLSEYLTKPTKELAELIFADHKKWLGSYLPHYELKIHQGIAAMYLIDERFTAYYDQKSGTGATEALVKIIEAQ</sequence>
<dbReference type="InterPro" id="IPR047057">
    <property type="entry name" value="MerR_fam"/>
</dbReference>
<dbReference type="PANTHER" id="PTHR30204">
    <property type="entry name" value="REDOX-CYCLING DRUG-SENSING TRANSCRIPTIONAL ACTIVATOR SOXR"/>
    <property type="match status" value="1"/>
</dbReference>
<dbReference type="PANTHER" id="PTHR30204:SF90">
    <property type="entry name" value="HTH-TYPE TRANSCRIPTIONAL ACTIVATOR MTA"/>
    <property type="match status" value="1"/>
</dbReference>
<organism evidence="2 3">
    <name type="scientific">Enterococcus alishanensis</name>
    <dbReference type="NCBI Taxonomy" id="1303817"/>
    <lineage>
        <taxon>Bacteria</taxon>
        <taxon>Bacillati</taxon>
        <taxon>Bacillota</taxon>
        <taxon>Bacilli</taxon>
        <taxon>Lactobacillales</taxon>
        <taxon>Enterococcaceae</taxon>
        <taxon>Enterococcus</taxon>
    </lineage>
</organism>
<gene>
    <name evidence="2" type="ORF">KUA55_08975</name>
</gene>
<dbReference type="InterPro" id="IPR012925">
    <property type="entry name" value="TipAS_dom"/>
</dbReference>